<keyword evidence="2" id="KW-0156">Chromatin regulator</keyword>
<accession>A0A2J8JY60</accession>
<name>A0A2J8JY60_PANTR</name>
<reference evidence="6 7" key="1">
    <citation type="submission" date="2017-12" db="EMBL/GenBank/DDBJ databases">
        <title>High-resolution comparative analysis of great ape genomes.</title>
        <authorList>
            <person name="Pollen A."/>
            <person name="Hastie A."/>
            <person name="Hormozdiari F."/>
            <person name="Dougherty M."/>
            <person name="Liu R."/>
            <person name="Chaisson M."/>
            <person name="Hoppe E."/>
            <person name="Hill C."/>
            <person name="Pang A."/>
            <person name="Hillier L."/>
            <person name="Baker C."/>
            <person name="Armstrong J."/>
            <person name="Shendure J."/>
            <person name="Paten B."/>
            <person name="Wilson R."/>
            <person name="Chao H."/>
            <person name="Schneider V."/>
            <person name="Ventura M."/>
            <person name="Kronenberg Z."/>
            <person name="Murali S."/>
            <person name="Gordon D."/>
            <person name="Cantsilieris S."/>
            <person name="Munson K."/>
            <person name="Nelson B."/>
            <person name="Raja A."/>
            <person name="Underwood J."/>
            <person name="Diekhans M."/>
            <person name="Fiddes I."/>
            <person name="Haussler D."/>
            <person name="Eichler E."/>
        </authorList>
    </citation>
    <scope>NUCLEOTIDE SEQUENCE [LARGE SCALE GENOMIC DNA]</scope>
    <source>
        <strain evidence="6">Yerkes chimp pedigree #C0471</strain>
    </source>
</reference>
<dbReference type="InterPro" id="IPR051831">
    <property type="entry name" value="Bromodomain_contain_prot"/>
</dbReference>
<dbReference type="Pfam" id="PF12024">
    <property type="entry name" value="DUF3512"/>
    <property type="match status" value="1"/>
</dbReference>
<evidence type="ECO:0000313" key="6">
    <source>
        <dbReference type="EMBL" id="PNI27684.1"/>
    </source>
</evidence>
<evidence type="ECO:0000256" key="3">
    <source>
        <dbReference type="ARBA" id="ARBA00023015"/>
    </source>
</evidence>
<proteinExistence type="predicted"/>
<dbReference type="GO" id="GO:0005634">
    <property type="term" value="C:nucleus"/>
    <property type="evidence" value="ECO:0007669"/>
    <property type="project" value="UniProtKB-SubCell"/>
</dbReference>
<dbReference type="GO" id="GO:0006325">
    <property type="term" value="P:chromatin organization"/>
    <property type="evidence" value="ECO:0007669"/>
    <property type="project" value="UniProtKB-KW"/>
</dbReference>
<gene>
    <name evidence="6" type="ORF">CK820_G0043180</name>
</gene>
<dbReference type="PANTHER" id="PTHR22881">
    <property type="entry name" value="BROMODOMAIN CONTAINING PROTEIN"/>
    <property type="match status" value="1"/>
</dbReference>
<comment type="caution">
    <text evidence="6">The sequence shown here is derived from an EMBL/GenBank/DDBJ whole genome shotgun (WGS) entry which is preliminary data.</text>
</comment>
<evidence type="ECO:0000313" key="7">
    <source>
        <dbReference type="Proteomes" id="UP000236370"/>
    </source>
</evidence>
<dbReference type="InterPro" id="IPR021900">
    <property type="entry name" value="DUF3512"/>
</dbReference>
<dbReference type="AlphaFoldDB" id="A0A2J8JY60"/>
<keyword evidence="4" id="KW-0804">Transcription</keyword>
<evidence type="ECO:0000256" key="1">
    <source>
        <dbReference type="ARBA" id="ARBA00004123"/>
    </source>
</evidence>
<evidence type="ECO:0000256" key="5">
    <source>
        <dbReference type="ARBA" id="ARBA00023242"/>
    </source>
</evidence>
<keyword evidence="3" id="KW-0805">Transcription regulation</keyword>
<feature type="non-terminal residue" evidence="6">
    <location>
        <position position="1"/>
    </location>
</feature>
<evidence type="ECO:0000256" key="2">
    <source>
        <dbReference type="ARBA" id="ARBA00022853"/>
    </source>
</evidence>
<dbReference type="EMBL" id="NBAG03000409">
    <property type="protein sequence ID" value="PNI27684.1"/>
    <property type="molecule type" value="Genomic_DNA"/>
</dbReference>
<keyword evidence="5" id="KW-0539">Nucleus</keyword>
<protein>
    <submittedName>
        <fullName evidence="6">BRD9 isoform 16</fullName>
    </submittedName>
</protein>
<comment type="subcellular location">
    <subcellularLocation>
        <location evidence="1">Nucleus</location>
    </subcellularLocation>
</comment>
<evidence type="ECO:0000256" key="4">
    <source>
        <dbReference type="ARBA" id="ARBA00023163"/>
    </source>
</evidence>
<dbReference type="Proteomes" id="UP000236370">
    <property type="component" value="Unassembled WGS sequence"/>
</dbReference>
<dbReference type="PANTHER" id="PTHR22881:SF4">
    <property type="entry name" value="BROMODOMAIN-CONTAINING PROTEIN 9"/>
    <property type="match status" value="1"/>
</dbReference>
<organism evidence="6 7">
    <name type="scientific">Pan troglodytes</name>
    <name type="common">Chimpanzee</name>
    <dbReference type="NCBI Taxonomy" id="9598"/>
    <lineage>
        <taxon>Eukaryota</taxon>
        <taxon>Metazoa</taxon>
        <taxon>Chordata</taxon>
        <taxon>Craniata</taxon>
        <taxon>Vertebrata</taxon>
        <taxon>Euteleostomi</taxon>
        <taxon>Mammalia</taxon>
        <taxon>Eutheria</taxon>
        <taxon>Euarchontoglires</taxon>
        <taxon>Primates</taxon>
        <taxon>Haplorrhini</taxon>
        <taxon>Catarrhini</taxon>
        <taxon>Hominidae</taxon>
        <taxon>Pan</taxon>
    </lineage>
</organism>
<sequence length="123" mass="13523">SVFGDLKSDEMELLYSAYGDETGVQCALSLQEFVKDAGSYSKKVVDDLLDQITGGDHSRTLFQLKQRRNVPMKPPDEAKVGDTLGDSSSSVLEFMSMKSYPDVSVDISMLSSLGPAIYHVMLY</sequence>